<reference evidence="2 3" key="1">
    <citation type="journal article" date="2014" name="Int. J. Syst. Evol. Microbiol.">
        <title>Nitrososphaera viennensis gen. nov., sp. nov., an aerobic and mesophilic, ammonia-oxidizing archaeon from soil and a member of the archaeal phylum Thaumarchaeota.</title>
        <authorList>
            <person name="Stieglmeier M."/>
            <person name="Klingl A."/>
            <person name="Alves R.J."/>
            <person name="Rittmann S.K."/>
            <person name="Melcher M."/>
            <person name="Leisch N."/>
            <person name="Schleper C."/>
        </authorList>
    </citation>
    <scope>NUCLEOTIDE SEQUENCE [LARGE SCALE GENOMIC DNA]</scope>
    <source>
        <strain evidence="2">EN76</strain>
    </source>
</reference>
<name>A0A060HQI2_9ARCH</name>
<sequence length="47" mass="5322">MPKLVGSKAPSPKPQERQVPMENSTVLHMPMVVVRGNYLISKNENCW</sequence>
<organism evidence="2 3">
    <name type="scientific">Nitrososphaera viennensis EN76</name>
    <dbReference type="NCBI Taxonomy" id="926571"/>
    <lineage>
        <taxon>Archaea</taxon>
        <taxon>Nitrososphaerota</taxon>
        <taxon>Nitrososphaeria</taxon>
        <taxon>Nitrososphaerales</taxon>
        <taxon>Nitrososphaeraceae</taxon>
        <taxon>Nitrososphaera</taxon>
    </lineage>
</organism>
<evidence type="ECO:0000313" key="2">
    <source>
        <dbReference type="EMBL" id="AIC15402.1"/>
    </source>
</evidence>
<proteinExistence type="predicted"/>
<dbReference type="HOGENOM" id="CLU_3163260_0_0_2"/>
<dbReference type="STRING" id="926571.NVIE_1190"/>
<dbReference type="Proteomes" id="UP000027093">
    <property type="component" value="Chromosome"/>
</dbReference>
<dbReference type="EMBL" id="CP007536">
    <property type="protein sequence ID" value="AIC15402.1"/>
    <property type="molecule type" value="Genomic_DNA"/>
</dbReference>
<evidence type="ECO:0000256" key="1">
    <source>
        <dbReference type="SAM" id="MobiDB-lite"/>
    </source>
</evidence>
<evidence type="ECO:0000313" key="3">
    <source>
        <dbReference type="Proteomes" id="UP000027093"/>
    </source>
</evidence>
<gene>
    <name evidence="2" type="ORF">NVIE_1190</name>
</gene>
<feature type="region of interest" description="Disordered" evidence="1">
    <location>
        <begin position="1"/>
        <end position="23"/>
    </location>
</feature>
<dbReference type="AlphaFoldDB" id="A0A060HQI2"/>
<protein>
    <submittedName>
        <fullName evidence="2">Uncharacterized protein</fullName>
    </submittedName>
</protein>
<accession>A0A060HQI2</accession>
<dbReference type="KEGG" id="nvn:NVIE_1190"/>
<keyword evidence="3" id="KW-1185">Reference proteome</keyword>